<dbReference type="EMBL" id="VSSQ01056199">
    <property type="protein sequence ID" value="MPN10058.1"/>
    <property type="molecule type" value="Genomic_DNA"/>
</dbReference>
<sequence length="77" mass="8611">MTTDEYSGVIANANVDLGNFRAAIGCGIGFIQKGHHINAIFSGFKHQPDKLVYRQAVICYRCKPFNHKSENTWIIIA</sequence>
<accession>A0A645F6Q8</accession>
<comment type="caution">
    <text evidence="1">The sequence shown here is derived from an EMBL/GenBank/DDBJ whole genome shotgun (WGS) entry which is preliminary data.</text>
</comment>
<reference evidence="1" key="1">
    <citation type="submission" date="2019-08" db="EMBL/GenBank/DDBJ databases">
        <authorList>
            <person name="Kucharzyk K."/>
            <person name="Murdoch R.W."/>
            <person name="Higgins S."/>
            <person name="Loffler F."/>
        </authorList>
    </citation>
    <scope>NUCLEOTIDE SEQUENCE</scope>
</reference>
<name>A0A645F6Q8_9ZZZZ</name>
<evidence type="ECO:0000313" key="1">
    <source>
        <dbReference type="EMBL" id="MPN10058.1"/>
    </source>
</evidence>
<organism evidence="1">
    <name type="scientific">bioreactor metagenome</name>
    <dbReference type="NCBI Taxonomy" id="1076179"/>
    <lineage>
        <taxon>unclassified sequences</taxon>
        <taxon>metagenomes</taxon>
        <taxon>ecological metagenomes</taxon>
    </lineage>
</organism>
<dbReference type="AlphaFoldDB" id="A0A645F6Q8"/>
<proteinExistence type="predicted"/>
<gene>
    <name evidence="1" type="ORF">SDC9_157351</name>
</gene>
<protein>
    <submittedName>
        <fullName evidence="1">Uncharacterized protein</fullName>
    </submittedName>
</protein>